<evidence type="ECO:0000313" key="4">
    <source>
        <dbReference type="EMBL" id="PKU86919.1"/>
    </source>
</evidence>
<proteinExistence type="predicted"/>
<feature type="compositionally biased region" description="Low complexity" evidence="3">
    <location>
        <begin position="1"/>
        <end position="21"/>
    </location>
</feature>
<dbReference type="STRING" id="906689.A0A2I0XG86"/>
<feature type="compositionally biased region" description="Pro residues" evidence="3">
    <location>
        <begin position="210"/>
        <end position="225"/>
    </location>
</feature>
<sequence length="873" mass="96230">MRMSSATIPRHSSSSSINLSTSRRRYQSRHTPTVVDDYAPLELPLRWRDPQPEYPLLEHLFRWGDPPPFQHLSSPNSSRPRKMQQVADHSQRNELKPFQQIYTVADDNSVAAGASSLSTPPATPSTPQNPTAIAESTGTEKLLEVVKVPNVAPSTKPSSPPQAASETFSSRKKPTHVADCSIEQVFRMPELPNPHVDIPIPGIQPDPAATTPPLPPAHTELPPPLSFCSRDLSLGVEPDLSQPDSSVVASSSRERQSDLPVLHETGSNPLAALYAPATDGFHHPTLLSLPDPAASDDVNMDDGFAPQTPIQSFNPIFNDRTPASAQISQSNPPACLKTSVAACSDSDDTESTSDQIHPHVVARSVPLLCGPMEPVGTRSILDQDPLLKYISNLDNSEIDKLFCEISNATSCKSMVGGVHPSGDERCGYIVYSCPACRYRSDITGGIDECGYGYVPSIGRFEDASSSPVLRWITRTLLPTIDDFIYPVSTLELSSGLAESTASSGIAASLVGKYGDLHCPFMGSYKQRIWEAIRACSADPNYFDDLSDYLNQWQYGAILTNNPTIFTIREAQLLWPDARIDCLAFESLFERLLSRNANEDKLAEKLKSIYADTMLDDDSPSLGWRRIVLLIESSYNLVFGKSVNHARALETFCACNDIKLSHTNSPVVGPQRMSRIDLVPLLNLDGHPLRKATSPTSPLSLQPSINILSLNKKLQSLPHVVIIQFALQNDSTGLILSWQNDVFVVPEPGELADKFVFSSYFSKLELGFQKIRSLLQLGEAREQDQKFFHNVRTFLQKGRQEISMEVNMDGIRIILRMPIQLDALVWGALLGTYKMHENVEFGERIDCYVFKGILKLIAKSHNISLTFKIFDPGG</sequence>
<feature type="compositionally biased region" description="Low complexity" evidence="3">
    <location>
        <begin position="112"/>
        <end position="132"/>
    </location>
</feature>
<dbReference type="GO" id="GO:0016020">
    <property type="term" value="C:membrane"/>
    <property type="evidence" value="ECO:0007669"/>
    <property type="project" value="TreeGrafter"/>
</dbReference>
<dbReference type="PANTHER" id="PTHR24185">
    <property type="entry name" value="CALCIUM-INDEPENDENT PHOSPHOLIPASE A2-GAMMA"/>
    <property type="match status" value="1"/>
</dbReference>
<keyword evidence="2" id="KW-0442">Lipid degradation</keyword>
<dbReference type="EMBL" id="KZ501902">
    <property type="protein sequence ID" value="PKU86919.1"/>
    <property type="molecule type" value="Genomic_DNA"/>
</dbReference>
<protein>
    <submittedName>
        <fullName evidence="4">Uncharacterized protein</fullName>
    </submittedName>
</protein>
<feature type="region of interest" description="Disordered" evidence="3">
    <location>
        <begin position="112"/>
        <end position="133"/>
    </location>
</feature>
<keyword evidence="2" id="KW-0443">Lipid metabolism</keyword>
<accession>A0A2I0XG86</accession>
<dbReference type="GO" id="GO:0016042">
    <property type="term" value="P:lipid catabolic process"/>
    <property type="evidence" value="ECO:0007669"/>
    <property type="project" value="UniProtKB-KW"/>
</dbReference>
<feature type="compositionally biased region" description="Polar residues" evidence="3">
    <location>
        <begin position="152"/>
        <end position="168"/>
    </location>
</feature>
<dbReference type="AlphaFoldDB" id="A0A2I0XG86"/>
<evidence type="ECO:0000256" key="1">
    <source>
        <dbReference type="ARBA" id="ARBA00022801"/>
    </source>
</evidence>
<dbReference type="GO" id="GO:0006631">
    <property type="term" value="P:fatty acid metabolic process"/>
    <property type="evidence" value="ECO:0007669"/>
    <property type="project" value="TreeGrafter"/>
</dbReference>
<keyword evidence="5" id="KW-1185">Reference proteome</keyword>
<organism evidence="4 5">
    <name type="scientific">Dendrobium catenatum</name>
    <dbReference type="NCBI Taxonomy" id="906689"/>
    <lineage>
        <taxon>Eukaryota</taxon>
        <taxon>Viridiplantae</taxon>
        <taxon>Streptophyta</taxon>
        <taxon>Embryophyta</taxon>
        <taxon>Tracheophyta</taxon>
        <taxon>Spermatophyta</taxon>
        <taxon>Magnoliopsida</taxon>
        <taxon>Liliopsida</taxon>
        <taxon>Asparagales</taxon>
        <taxon>Orchidaceae</taxon>
        <taxon>Epidendroideae</taxon>
        <taxon>Malaxideae</taxon>
        <taxon>Dendrobiinae</taxon>
        <taxon>Dendrobium</taxon>
    </lineage>
</organism>
<evidence type="ECO:0000256" key="2">
    <source>
        <dbReference type="ARBA" id="ARBA00022963"/>
    </source>
</evidence>
<feature type="region of interest" description="Disordered" evidence="3">
    <location>
        <begin position="202"/>
        <end position="263"/>
    </location>
</feature>
<feature type="region of interest" description="Disordered" evidence="3">
    <location>
        <begin position="150"/>
        <end position="176"/>
    </location>
</feature>
<dbReference type="Gene3D" id="3.40.1090.10">
    <property type="entry name" value="Cytosolic phospholipase A2 catalytic domain"/>
    <property type="match status" value="1"/>
</dbReference>
<keyword evidence="1" id="KW-0378">Hydrolase</keyword>
<feature type="compositionally biased region" description="Low complexity" evidence="3">
    <location>
        <begin position="241"/>
        <end position="251"/>
    </location>
</feature>
<evidence type="ECO:0000256" key="3">
    <source>
        <dbReference type="SAM" id="MobiDB-lite"/>
    </source>
</evidence>
<gene>
    <name evidence="4" type="ORF">MA16_Dca017819</name>
</gene>
<dbReference type="GO" id="GO:0004620">
    <property type="term" value="F:phospholipase activity"/>
    <property type="evidence" value="ECO:0007669"/>
    <property type="project" value="TreeGrafter"/>
</dbReference>
<dbReference type="Proteomes" id="UP000233837">
    <property type="component" value="Unassembled WGS sequence"/>
</dbReference>
<feature type="region of interest" description="Disordered" evidence="3">
    <location>
        <begin position="1"/>
        <end position="31"/>
    </location>
</feature>
<evidence type="ECO:0000313" key="5">
    <source>
        <dbReference type="Proteomes" id="UP000233837"/>
    </source>
</evidence>
<name>A0A2I0XG86_9ASPA</name>
<reference evidence="4 5" key="2">
    <citation type="journal article" date="2017" name="Nature">
        <title>The Apostasia genome and the evolution of orchids.</title>
        <authorList>
            <person name="Zhang G.Q."/>
            <person name="Liu K.W."/>
            <person name="Li Z."/>
            <person name="Lohaus R."/>
            <person name="Hsiao Y.Y."/>
            <person name="Niu S.C."/>
            <person name="Wang J.Y."/>
            <person name="Lin Y.C."/>
            <person name="Xu Q."/>
            <person name="Chen L.J."/>
            <person name="Yoshida K."/>
            <person name="Fujiwara S."/>
            <person name="Wang Z.W."/>
            <person name="Zhang Y.Q."/>
            <person name="Mitsuda N."/>
            <person name="Wang M."/>
            <person name="Liu G.H."/>
            <person name="Pecoraro L."/>
            <person name="Huang H.X."/>
            <person name="Xiao X.J."/>
            <person name="Lin M."/>
            <person name="Wu X.Y."/>
            <person name="Wu W.L."/>
            <person name="Chen Y.Y."/>
            <person name="Chang S.B."/>
            <person name="Sakamoto S."/>
            <person name="Ohme-Takagi M."/>
            <person name="Yagi M."/>
            <person name="Zeng S.J."/>
            <person name="Shen C.Y."/>
            <person name="Yeh C.M."/>
            <person name="Luo Y.B."/>
            <person name="Tsai W.C."/>
            <person name="Van de Peer Y."/>
            <person name="Liu Z.J."/>
        </authorList>
    </citation>
    <scope>NUCLEOTIDE SEQUENCE [LARGE SCALE GENOMIC DNA]</scope>
    <source>
        <tissue evidence="4">The whole plant</tissue>
    </source>
</reference>
<dbReference type="PANTHER" id="PTHR24185:SF1">
    <property type="entry name" value="CALCIUM-INDEPENDENT PHOSPHOLIPASE A2-GAMMA"/>
    <property type="match status" value="1"/>
</dbReference>
<reference evidence="4 5" key="1">
    <citation type="journal article" date="2016" name="Sci. Rep.">
        <title>The Dendrobium catenatum Lindl. genome sequence provides insights into polysaccharide synthase, floral development and adaptive evolution.</title>
        <authorList>
            <person name="Zhang G.Q."/>
            <person name="Xu Q."/>
            <person name="Bian C."/>
            <person name="Tsai W.C."/>
            <person name="Yeh C.M."/>
            <person name="Liu K.W."/>
            <person name="Yoshida K."/>
            <person name="Zhang L.S."/>
            <person name="Chang S.B."/>
            <person name="Chen F."/>
            <person name="Shi Y."/>
            <person name="Su Y.Y."/>
            <person name="Zhang Y.Q."/>
            <person name="Chen L.J."/>
            <person name="Yin Y."/>
            <person name="Lin M."/>
            <person name="Huang H."/>
            <person name="Deng H."/>
            <person name="Wang Z.W."/>
            <person name="Zhu S.L."/>
            <person name="Zhao X."/>
            <person name="Deng C."/>
            <person name="Niu S.C."/>
            <person name="Huang J."/>
            <person name="Wang M."/>
            <person name="Liu G.H."/>
            <person name="Yang H.J."/>
            <person name="Xiao X.J."/>
            <person name="Hsiao Y.Y."/>
            <person name="Wu W.L."/>
            <person name="Chen Y.Y."/>
            <person name="Mitsuda N."/>
            <person name="Ohme-Takagi M."/>
            <person name="Luo Y.B."/>
            <person name="Van de Peer Y."/>
            <person name="Liu Z.J."/>
        </authorList>
    </citation>
    <scope>NUCLEOTIDE SEQUENCE [LARGE SCALE GENOMIC DNA]</scope>
    <source>
        <tissue evidence="4">The whole plant</tissue>
    </source>
</reference>
<feature type="region of interest" description="Disordered" evidence="3">
    <location>
        <begin position="65"/>
        <end position="92"/>
    </location>
</feature>